<evidence type="ECO:0000313" key="2">
    <source>
        <dbReference type="Proteomes" id="UP000245207"/>
    </source>
</evidence>
<dbReference type="EMBL" id="PKPP01011951">
    <property type="protein sequence ID" value="PWA43220.1"/>
    <property type="molecule type" value="Genomic_DNA"/>
</dbReference>
<keyword evidence="2" id="KW-1185">Reference proteome</keyword>
<organism evidence="1 2">
    <name type="scientific">Artemisia annua</name>
    <name type="common">Sweet wormwood</name>
    <dbReference type="NCBI Taxonomy" id="35608"/>
    <lineage>
        <taxon>Eukaryota</taxon>
        <taxon>Viridiplantae</taxon>
        <taxon>Streptophyta</taxon>
        <taxon>Embryophyta</taxon>
        <taxon>Tracheophyta</taxon>
        <taxon>Spermatophyta</taxon>
        <taxon>Magnoliopsida</taxon>
        <taxon>eudicotyledons</taxon>
        <taxon>Gunneridae</taxon>
        <taxon>Pentapetalae</taxon>
        <taxon>asterids</taxon>
        <taxon>campanulids</taxon>
        <taxon>Asterales</taxon>
        <taxon>Asteraceae</taxon>
        <taxon>Asteroideae</taxon>
        <taxon>Anthemideae</taxon>
        <taxon>Artemisiinae</taxon>
        <taxon>Artemisia</taxon>
    </lineage>
</organism>
<reference evidence="1 2" key="1">
    <citation type="journal article" date="2018" name="Mol. Plant">
        <title>The genome of Artemisia annua provides insight into the evolution of Asteraceae family and artemisinin biosynthesis.</title>
        <authorList>
            <person name="Shen Q."/>
            <person name="Zhang L."/>
            <person name="Liao Z."/>
            <person name="Wang S."/>
            <person name="Yan T."/>
            <person name="Shi P."/>
            <person name="Liu M."/>
            <person name="Fu X."/>
            <person name="Pan Q."/>
            <person name="Wang Y."/>
            <person name="Lv Z."/>
            <person name="Lu X."/>
            <person name="Zhang F."/>
            <person name="Jiang W."/>
            <person name="Ma Y."/>
            <person name="Chen M."/>
            <person name="Hao X."/>
            <person name="Li L."/>
            <person name="Tang Y."/>
            <person name="Lv G."/>
            <person name="Zhou Y."/>
            <person name="Sun X."/>
            <person name="Brodelius P.E."/>
            <person name="Rose J.K.C."/>
            <person name="Tang K."/>
        </authorList>
    </citation>
    <scope>NUCLEOTIDE SEQUENCE [LARGE SCALE GENOMIC DNA]</scope>
    <source>
        <strain evidence="2">cv. Huhao1</strain>
        <tissue evidence="1">Leaf</tissue>
    </source>
</reference>
<sequence>MPKVWIVSDEERISVSFNEYGQPIDKKTTSTLTHFMGSLARSRKYCPLHKPWPKVGSAKKKILLDVLNDKFDLPWAAMIGYRSPLERRLGTGGRE</sequence>
<gene>
    <name evidence="1" type="ORF">CTI12_AA534620</name>
</gene>
<dbReference type="OrthoDB" id="1434139at2759"/>
<comment type="caution">
    <text evidence="1">The sequence shown here is derived from an EMBL/GenBank/DDBJ whole genome shotgun (WGS) entry which is preliminary data.</text>
</comment>
<dbReference type="Proteomes" id="UP000245207">
    <property type="component" value="Unassembled WGS sequence"/>
</dbReference>
<protein>
    <submittedName>
        <fullName evidence="1">Uncharacterized protein</fullName>
    </submittedName>
</protein>
<accession>A0A2U1L2M8</accession>
<evidence type="ECO:0000313" key="1">
    <source>
        <dbReference type="EMBL" id="PWA43220.1"/>
    </source>
</evidence>
<name>A0A2U1L2M8_ARTAN</name>
<dbReference type="STRING" id="35608.A0A2U1L2M8"/>
<dbReference type="AlphaFoldDB" id="A0A2U1L2M8"/>
<proteinExistence type="predicted"/>